<dbReference type="InterPro" id="IPR006195">
    <property type="entry name" value="aa-tRNA-synth_II"/>
</dbReference>
<evidence type="ECO:0000256" key="6">
    <source>
        <dbReference type="ARBA" id="ARBA00023146"/>
    </source>
</evidence>
<proteinExistence type="predicted"/>
<sequence>MNCPAHICIYNNKIRSYKDLPIRISEFGNCFRIEPSGSLYNLMRTRSFHQDDGHIFCTYEQIENEIENCINIMYKIYNVFNFKNIEVYFSTRPKNKIGDDKI</sequence>
<evidence type="ECO:0000256" key="5">
    <source>
        <dbReference type="ARBA" id="ARBA00022917"/>
    </source>
</evidence>
<dbReference type="PROSITE" id="PS50862">
    <property type="entry name" value="AA_TRNA_LIGASE_II"/>
    <property type="match status" value="1"/>
</dbReference>
<dbReference type="Proteomes" id="UP001203831">
    <property type="component" value="Unassembled WGS sequence"/>
</dbReference>
<evidence type="ECO:0000313" key="9">
    <source>
        <dbReference type="Proteomes" id="UP001203831"/>
    </source>
</evidence>
<dbReference type="InterPro" id="IPR002314">
    <property type="entry name" value="aa-tRNA-synt_IIb"/>
</dbReference>
<evidence type="ECO:0000256" key="2">
    <source>
        <dbReference type="ARBA" id="ARBA00022598"/>
    </source>
</evidence>
<dbReference type="Gene3D" id="3.30.930.10">
    <property type="entry name" value="Bira Bifunctional Protein, Domain 2"/>
    <property type="match status" value="1"/>
</dbReference>
<dbReference type="InterPro" id="IPR045864">
    <property type="entry name" value="aa-tRNA-synth_II/BPL/LPL"/>
</dbReference>
<feature type="domain" description="Aminoacyl-transfer RNA synthetases class-II family profile" evidence="7">
    <location>
        <begin position="18"/>
        <end position="102"/>
    </location>
</feature>
<keyword evidence="9" id="KW-1185">Reference proteome</keyword>
<dbReference type="EMBL" id="JAKMAI010000002">
    <property type="protein sequence ID" value="MCM0158223.1"/>
    <property type="molecule type" value="Genomic_DNA"/>
</dbReference>
<dbReference type="RefSeq" id="WP_250672591.1">
    <property type="nucleotide sequence ID" value="NZ_JAKMAI010000002.1"/>
</dbReference>
<dbReference type="SUPFAM" id="SSF55681">
    <property type="entry name" value="Class II aaRS and biotin synthetases"/>
    <property type="match status" value="1"/>
</dbReference>
<evidence type="ECO:0000313" key="8">
    <source>
        <dbReference type="EMBL" id="MCM0158223.1"/>
    </source>
</evidence>
<keyword evidence="2" id="KW-0436">Ligase</keyword>
<evidence type="ECO:0000256" key="4">
    <source>
        <dbReference type="ARBA" id="ARBA00022840"/>
    </source>
</evidence>
<keyword evidence="3" id="KW-0547">Nucleotide-binding</keyword>
<reference evidence="8" key="1">
    <citation type="submission" date="2022-01" db="EMBL/GenBank/DDBJ databases">
        <title>Genome assemble of Metamasius hemipterus Nardonella endosymbiont.</title>
        <authorList>
            <person name="Palmieri L."/>
            <person name="Pavarini R."/>
            <person name="Sharma P."/>
        </authorList>
    </citation>
    <scope>NUCLEOTIDE SEQUENCE [LARGE SCALE GENOMIC DNA]</scope>
    <source>
        <strain evidence="8">NARMHE1</strain>
    </source>
</reference>
<dbReference type="Pfam" id="PF00587">
    <property type="entry name" value="tRNA-synt_2b"/>
    <property type="match status" value="1"/>
</dbReference>
<dbReference type="PANTHER" id="PTHR11451">
    <property type="entry name" value="THREONINE-TRNA LIGASE"/>
    <property type="match status" value="1"/>
</dbReference>
<accession>A0ABT0TW43</accession>
<keyword evidence="5" id="KW-0648">Protein biosynthesis</keyword>
<dbReference type="PANTHER" id="PTHR11451:SF44">
    <property type="entry name" value="THREONINE--TRNA LIGASE, CHLOROPLASTIC_MITOCHONDRIAL 2"/>
    <property type="match status" value="1"/>
</dbReference>
<protein>
    <recommendedName>
        <fullName evidence="7">Aminoacyl-transfer RNA synthetases class-II family profile domain-containing protein</fullName>
    </recommendedName>
</protein>
<evidence type="ECO:0000259" key="7">
    <source>
        <dbReference type="PROSITE" id="PS50862"/>
    </source>
</evidence>
<gene>
    <name evidence="8" type="ORF">L7J86_00120</name>
</gene>
<evidence type="ECO:0000256" key="1">
    <source>
        <dbReference type="ARBA" id="ARBA00022490"/>
    </source>
</evidence>
<organism evidence="8 9">
    <name type="scientific">endosymbiont of Metamasius hemipterus</name>
    <dbReference type="NCBI Taxonomy" id="204627"/>
    <lineage>
        <taxon>Bacteria</taxon>
        <taxon>Pseudomonadati</taxon>
        <taxon>Pseudomonadota</taxon>
        <taxon>Gammaproteobacteria</taxon>
        <taxon>Candidatus Nardonella</taxon>
    </lineage>
</organism>
<evidence type="ECO:0000256" key="3">
    <source>
        <dbReference type="ARBA" id="ARBA00022741"/>
    </source>
</evidence>
<keyword evidence="6" id="KW-0030">Aminoacyl-tRNA synthetase</keyword>
<keyword evidence="1" id="KW-0963">Cytoplasm</keyword>
<name>A0ABT0TW43_9GAMM</name>
<keyword evidence="4" id="KW-0067">ATP-binding</keyword>
<comment type="caution">
    <text evidence="8">The sequence shown here is derived from an EMBL/GenBank/DDBJ whole genome shotgun (WGS) entry which is preliminary data.</text>
</comment>